<dbReference type="Gene3D" id="3.40.50.150">
    <property type="entry name" value="Vaccinia Virus protein VP39"/>
    <property type="match status" value="1"/>
</dbReference>
<feature type="domain" description="Methyltransferase putative zinc binding" evidence="1">
    <location>
        <begin position="21"/>
        <end position="82"/>
    </location>
</feature>
<reference evidence="3 4" key="1">
    <citation type="submission" date="2017-07" db="EMBL/GenBank/DDBJ databases">
        <title>Phylogenetic study on the rhizospheric bacterium Ochrobactrum sp. A44.</title>
        <authorList>
            <person name="Krzyzanowska D.M."/>
            <person name="Ossowicki A."/>
            <person name="Rajewska M."/>
            <person name="Maciag T."/>
            <person name="Kaczynski Z."/>
            <person name="Czerwicka M."/>
            <person name="Jafra S."/>
        </authorList>
    </citation>
    <scope>NUCLEOTIDE SEQUENCE [LARGE SCALE GENOMIC DNA]</scope>
    <source>
        <strain evidence="3 4">A44</strain>
        <plasmid evidence="3 4">unnamed1</plasmid>
    </source>
</reference>
<dbReference type="Pfam" id="PF08421">
    <property type="entry name" value="Methyltransf_13"/>
    <property type="match status" value="1"/>
</dbReference>
<sequence>MTIQTPGISRSAGMAREQAGCRLCGTLLKHTFVDLGMSPPCESFLTAEQLDHMEPYYPLYAFVCDHCYLVQLKEYFSPADIFTEYAYFSSYATSWVEHARVYCDEITEKLSLKSDSFVVEIASNDGYLLQHFLPKGIPILGIEPAANVAKAAISKGVPTRIDFFGSTLAAQMVGEGGKADLIIGNNVLAQVPDLNDFVRGMQILLKPEGVITLEFPHLANLIEQNQFDTIYHEHFSYFSLLTIRYMANRHHLKVIDVEELPTHGGSLRVYLAHNASRRKAGPRVAALLKREQTFGLNEIAAYEQFSEKTRRTKRDLLSFLIAAKNAGKRICGYGAPGKGNTLLNYCGIGTDFLDFTVDRNPYKHGRFTPGMHIPIYDTSMIDSYKPDYILILPWNFKDEIIRQMQHVVEWGGKFIIPIPHVTLIDPALLTEER</sequence>
<dbReference type="InterPro" id="IPR029063">
    <property type="entry name" value="SAM-dependent_MTases_sf"/>
</dbReference>
<dbReference type="Proteomes" id="UP000215256">
    <property type="component" value="Plasmid unnamed1"/>
</dbReference>
<protein>
    <submittedName>
        <fullName evidence="3">Putative zinc binding domain protein</fullName>
    </submittedName>
</protein>
<evidence type="ECO:0000259" key="1">
    <source>
        <dbReference type="Pfam" id="PF08421"/>
    </source>
</evidence>
<dbReference type="InterPro" id="IPR038576">
    <property type="entry name" value="Methyltransf_Zn-bd_dom_put_sf"/>
</dbReference>
<feature type="domain" description="C-methyltransferase" evidence="2">
    <location>
        <begin position="261"/>
        <end position="419"/>
    </location>
</feature>
<dbReference type="Pfam" id="PF13489">
    <property type="entry name" value="Methyltransf_23"/>
    <property type="match status" value="1"/>
</dbReference>
<dbReference type="KEGG" id="och:CES85_2826"/>
<dbReference type="Gene3D" id="6.10.250.3100">
    <property type="match status" value="1"/>
</dbReference>
<gene>
    <name evidence="3" type="ORF">CES85_2826</name>
</gene>
<dbReference type="OrthoDB" id="9815644at2"/>
<proteinExistence type="predicted"/>
<dbReference type="InterPro" id="IPR013691">
    <property type="entry name" value="MeTrfase_14"/>
</dbReference>
<dbReference type="PANTHER" id="PTHR43861:SF5">
    <property type="entry name" value="BLL5978 PROTEIN"/>
    <property type="match status" value="1"/>
</dbReference>
<evidence type="ECO:0000259" key="2">
    <source>
        <dbReference type="Pfam" id="PF08484"/>
    </source>
</evidence>
<dbReference type="AlphaFoldDB" id="A0A248UMT4"/>
<dbReference type="SUPFAM" id="SSF53335">
    <property type="entry name" value="S-adenosyl-L-methionine-dependent methyltransferases"/>
    <property type="match status" value="1"/>
</dbReference>
<organism evidence="3 4">
    <name type="scientific">Ochrobactrum quorumnocens</name>
    <dbReference type="NCBI Taxonomy" id="271865"/>
    <lineage>
        <taxon>Bacteria</taxon>
        <taxon>Pseudomonadati</taxon>
        <taxon>Pseudomonadota</taxon>
        <taxon>Alphaproteobacteria</taxon>
        <taxon>Hyphomicrobiales</taxon>
        <taxon>Brucellaceae</taxon>
        <taxon>Brucella/Ochrobactrum group</taxon>
        <taxon>Ochrobactrum</taxon>
    </lineage>
</organism>
<evidence type="ECO:0000313" key="4">
    <source>
        <dbReference type="Proteomes" id="UP000215256"/>
    </source>
</evidence>
<dbReference type="Gene3D" id="6.20.50.110">
    <property type="entry name" value="Methyltransferase, zinc-binding domain"/>
    <property type="match status" value="1"/>
</dbReference>
<dbReference type="EMBL" id="CP022605">
    <property type="protein sequence ID" value="ASV87964.1"/>
    <property type="molecule type" value="Genomic_DNA"/>
</dbReference>
<evidence type="ECO:0000313" key="3">
    <source>
        <dbReference type="EMBL" id="ASV87964.1"/>
    </source>
</evidence>
<dbReference type="InterPro" id="IPR013630">
    <property type="entry name" value="Methyltransf_Zn-bd_dom_put"/>
</dbReference>
<dbReference type="Pfam" id="PF08484">
    <property type="entry name" value="Methyltransf_14"/>
    <property type="match status" value="1"/>
</dbReference>
<dbReference type="RefSeq" id="WP_095448080.1">
    <property type="nucleotide sequence ID" value="NZ_CP022605.1"/>
</dbReference>
<geneLocation type="plasmid" evidence="3 4">
    <name>unnamed1</name>
</geneLocation>
<dbReference type="PANTHER" id="PTHR43861">
    <property type="entry name" value="TRANS-ACONITATE 2-METHYLTRANSFERASE-RELATED"/>
    <property type="match status" value="1"/>
</dbReference>
<accession>A0A248UMT4</accession>
<name>A0A248UMT4_9HYPH</name>
<dbReference type="Gene3D" id="3.40.50.720">
    <property type="entry name" value="NAD(P)-binding Rossmann-like Domain"/>
    <property type="match status" value="1"/>
</dbReference>
<keyword evidence="3" id="KW-0614">Plasmid</keyword>